<organism evidence="12 13">
    <name type="scientific">Linum tenue</name>
    <dbReference type="NCBI Taxonomy" id="586396"/>
    <lineage>
        <taxon>Eukaryota</taxon>
        <taxon>Viridiplantae</taxon>
        <taxon>Streptophyta</taxon>
        <taxon>Embryophyta</taxon>
        <taxon>Tracheophyta</taxon>
        <taxon>Spermatophyta</taxon>
        <taxon>Magnoliopsida</taxon>
        <taxon>eudicotyledons</taxon>
        <taxon>Gunneridae</taxon>
        <taxon>Pentapetalae</taxon>
        <taxon>rosids</taxon>
        <taxon>fabids</taxon>
        <taxon>Malpighiales</taxon>
        <taxon>Linaceae</taxon>
        <taxon>Linum</taxon>
    </lineage>
</organism>
<keyword evidence="2" id="KW-0597">Phosphoprotein</keyword>
<comment type="subcellular location">
    <subcellularLocation>
        <location evidence="1">Nucleus</location>
    </subcellularLocation>
</comment>
<dbReference type="PANTHER" id="PTHR10015:SF325">
    <property type="entry name" value="HEAT STRESS TRANSCRIPTION FACTOR A-8"/>
    <property type="match status" value="1"/>
</dbReference>
<dbReference type="PANTHER" id="PTHR10015">
    <property type="entry name" value="HEAT SHOCK TRANSCRIPTION FACTOR"/>
    <property type="match status" value="1"/>
</dbReference>
<keyword evidence="3" id="KW-0805">Transcription regulation</keyword>
<evidence type="ECO:0000256" key="8">
    <source>
        <dbReference type="ARBA" id="ARBA00061350"/>
    </source>
</evidence>
<evidence type="ECO:0000256" key="9">
    <source>
        <dbReference type="SAM" id="Coils"/>
    </source>
</evidence>
<evidence type="ECO:0000256" key="10">
    <source>
        <dbReference type="SAM" id="MobiDB-lite"/>
    </source>
</evidence>
<evidence type="ECO:0000256" key="2">
    <source>
        <dbReference type="ARBA" id="ARBA00022553"/>
    </source>
</evidence>
<evidence type="ECO:0000256" key="4">
    <source>
        <dbReference type="ARBA" id="ARBA00023016"/>
    </source>
</evidence>
<dbReference type="GO" id="GO:0006357">
    <property type="term" value="P:regulation of transcription by RNA polymerase II"/>
    <property type="evidence" value="ECO:0007669"/>
    <property type="project" value="TreeGrafter"/>
</dbReference>
<keyword evidence="9" id="KW-0175">Coiled coil</keyword>
<evidence type="ECO:0000256" key="5">
    <source>
        <dbReference type="ARBA" id="ARBA00023125"/>
    </source>
</evidence>
<dbReference type="InterPro" id="IPR036390">
    <property type="entry name" value="WH_DNA-bd_sf"/>
</dbReference>
<keyword evidence="6" id="KW-0804">Transcription</keyword>
<gene>
    <name evidence="12" type="ORF">LITE_LOCUS23261</name>
</gene>
<keyword evidence="4" id="KW-0346">Stress response</keyword>
<dbReference type="SUPFAM" id="SSF46785">
    <property type="entry name" value="Winged helix' DNA-binding domain"/>
    <property type="match status" value="1"/>
</dbReference>
<evidence type="ECO:0000313" key="12">
    <source>
        <dbReference type="EMBL" id="CAI0432053.1"/>
    </source>
</evidence>
<dbReference type="PROSITE" id="PS00434">
    <property type="entry name" value="HSF_DOMAIN"/>
    <property type="match status" value="1"/>
</dbReference>
<dbReference type="InterPro" id="IPR036388">
    <property type="entry name" value="WH-like_DNA-bd_sf"/>
</dbReference>
<dbReference type="GO" id="GO:0000978">
    <property type="term" value="F:RNA polymerase II cis-regulatory region sequence-specific DNA binding"/>
    <property type="evidence" value="ECO:0007669"/>
    <property type="project" value="TreeGrafter"/>
</dbReference>
<dbReference type="AlphaFoldDB" id="A0AAV0LCD2"/>
<protein>
    <recommendedName>
        <fullName evidence="11">HSF-type DNA-binding domain-containing protein</fullName>
    </recommendedName>
</protein>
<dbReference type="SMART" id="SM00415">
    <property type="entry name" value="HSF"/>
    <property type="match status" value="1"/>
</dbReference>
<feature type="region of interest" description="Disordered" evidence="10">
    <location>
        <begin position="103"/>
        <end position="127"/>
    </location>
</feature>
<dbReference type="PRINTS" id="PR00056">
    <property type="entry name" value="HSFDOMAIN"/>
</dbReference>
<evidence type="ECO:0000256" key="6">
    <source>
        <dbReference type="ARBA" id="ARBA00023163"/>
    </source>
</evidence>
<dbReference type="Gene3D" id="1.10.10.10">
    <property type="entry name" value="Winged helix-like DNA-binding domain superfamily/Winged helix DNA-binding domain"/>
    <property type="match status" value="1"/>
</dbReference>
<reference evidence="12" key="1">
    <citation type="submission" date="2022-08" db="EMBL/GenBank/DDBJ databases">
        <authorList>
            <person name="Gutierrez-Valencia J."/>
        </authorList>
    </citation>
    <scope>NUCLEOTIDE SEQUENCE</scope>
</reference>
<proteinExistence type="inferred from homology"/>
<dbReference type="EMBL" id="CAMGYJ010000006">
    <property type="protein sequence ID" value="CAI0432053.1"/>
    <property type="molecule type" value="Genomic_DNA"/>
</dbReference>
<keyword evidence="7" id="KW-0539">Nucleus</keyword>
<evidence type="ECO:0000256" key="7">
    <source>
        <dbReference type="ARBA" id="ARBA00023242"/>
    </source>
</evidence>
<dbReference type="Proteomes" id="UP001154282">
    <property type="component" value="Unassembled WGS sequence"/>
</dbReference>
<sequence>MVKSGDGSGGSPAIAPFLKKCYDMVDEESTNSIVSWSPSNDSFIIWDMTEFSVKLLPEYFKHSNSSSFVRQLNIYGFRKIDPDRWEFANDGFVKGEKHLLKNISRRKNPQGSSNRREAVQGPEKSVAEQHAVEVEKVDLCKEIENLKIDRNAVTQELVKLRQHQETADKKLLLLRDRLKGMETNQEQMLSFLVLVMQHPGFVVQLLNPKENGWRMAEPGSIIEQGADENESLVSDGRIVRYQPTTDNVDTRVHHGPSYVEGRQDESELSCSDWMNDFSISPDFMKLLSEETFATENNHSPFVMPEIHEGTSWEQLLLGTCSSVNNPEIKSDGEEADDDCELEMGRTLPNTLMDAELLEEQMEEFMRVEGVHLEE</sequence>
<dbReference type="GO" id="GO:0005634">
    <property type="term" value="C:nucleus"/>
    <property type="evidence" value="ECO:0007669"/>
    <property type="project" value="UniProtKB-SubCell"/>
</dbReference>
<feature type="coiled-coil region" evidence="9">
    <location>
        <begin position="136"/>
        <end position="163"/>
    </location>
</feature>
<dbReference type="FunFam" id="1.10.10.10:FF:000057">
    <property type="entry name" value="Heat shock transcription factor 1"/>
    <property type="match status" value="1"/>
</dbReference>
<evidence type="ECO:0000256" key="1">
    <source>
        <dbReference type="ARBA" id="ARBA00004123"/>
    </source>
</evidence>
<keyword evidence="5" id="KW-0238">DNA-binding</keyword>
<accession>A0AAV0LCD2</accession>
<name>A0AAV0LCD2_9ROSI</name>
<keyword evidence="13" id="KW-1185">Reference proteome</keyword>
<evidence type="ECO:0000259" key="11">
    <source>
        <dbReference type="PROSITE" id="PS00434"/>
    </source>
</evidence>
<dbReference type="InterPro" id="IPR000232">
    <property type="entry name" value="HSF_DNA-bd"/>
</dbReference>
<comment type="caution">
    <text evidence="12">The sequence shown here is derived from an EMBL/GenBank/DDBJ whole genome shotgun (WGS) entry which is preliminary data.</text>
</comment>
<evidence type="ECO:0000313" key="13">
    <source>
        <dbReference type="Proteomes" id="UP001154282"/>
    </source>
</evidence>
<comment type="similarity">
    <text evidence="8">Belongs to the HSF family. Class A subfamily.</text>
</comment>
<feature type="domain" description="HSF-type DNA-binding" evidence="11">
    <location>
        <begin position="56"/>
        <end position="80"/>
    </location>
</feature>
<dbReference type="GO" id="GO:0034605">
    <property type="term" value="P:cellular response to heat"/>
    <property type="evidence" value="ECO:0007669"/>
    <property type="project" value="TreeGrafter"/>
</dbReference>
<dbReference type="GO" id="GO:0003700">
    <property type="term" value="F:DNA-binding transcription factor activity"/>
    <property type="evidence" value="ECO:0007669"/>
    <property type="project" value="InterPro"/>
</dbReference>
<dbReference type="Pfam" id="PF00447">
    <property type="entry name" value="HSF_DNA-bind"/>
    <property type="match status" value="1"/>
</dbReference>
<evidence type="ECO:0000256" key="3">
    <source>
        <dbReference type="ARBA" id="ARBA00023015"/>
    </source>
</evidence>